<proteinExistence type="predicted"/>
<accession>A0A1M5YZU2</accession>
<dbReference type="InterPro" id="IPR027417">
    <property type="entry name" value="P-loop_NTPase"/>
</dbReference>
<evidence type="ECO:0000259" key="1">
    <source>
        <dbReference type="SMART" id="SM00382"/>
    </source>
</evidence>
<evidence type="ECO:0000313" key="2">
    <source>
        <dbReference type="EMBL" id="SHI17434.1"/>
    </source>
</evidence>
<dbReference type="Gene3D" id="3.40.50.300">
    <property type="entry name" value="P-loop containing nucleotide triphosphate hydrolases"/>
    <property type="match status" value="1"/>
</dbReference>
<dbReference type="GO" id="GO:0005524">
    <property type="term" value="F:ATP binding"/>
    <property type="evidence" value="ECO:0007669"/>
    <property type="project" value="InterPro"/>
</dbReference>
<dbReference type="InterPro" id="IPR003593">
    <property type="entry name" value="AAA+_ATPase"/>
</dbReference>
<dbReference type="Pfam" id="PF07728">
    <property type="entry name" value="AAA_5"/>
    <property type="match status" value="1"/>
</dbReference>
<dbReference type="Proteomes" id="UP000184389">
    <property type="component" value="Unassembled WGS sequence"/>
</dbReference>
<dbReference type="GO" id="GO:0016887">
    <property type="term" value="F:ATP hydrolysis activity"/>
    <property type="evidence" value="ECO:0007669"/>
    <property type="project" value="InterPro"/>
</dbReference>
<organism evidence="2 3">
    <name type="scientific">Sporanaerobacter acetigenes DSM 13106</name>
    <dbReference type="NCBI Taxonomy" id="1123281"/>
    <lineage>
        <taxon>Bacteria</taxon>
        <taxon>Bacillati</taxon>
        <taxon>Bacillota</taxon>
        <taxon>Tissierellia</taxon>
        <taxon>Tissierellales</taxon>
        <taxon>Sporanaerobacteraceae</taxon>
        <taxon>Sporanaerobacter</taxon>
    </lineage>
</organism>
<feature type="domain" description="AAA+ ATPase" evidence="1">
    <location>
        <begin position="512"/>
        <end position="670"/>
    </location>
</feature>
<name>A0A1M5YZU2_9FIRM</name>
<sequence length="765" mass="89126">MRRKIFEKWLKENTNLADGTINSYGSAITTVSNFGLGEKIISEDIYGVKDIAVLNEIINLLESSELYIEKNLVSKRRWSSALEQYKQFTMAVGQMANSNDLDIKDTLNNTYLKLEFEQWLGEQIQSNGSPYSPHTQKGYIYALEKACSEIENLNLENDDLFTVGSVDEFKKIDERVRTNKDFKRVNEKFGNGQLSAGMIKYGEFLAERETKENSQVEVNNMLENQYEWTRFYEETAKALLEYKDNRLELMDGISKIFNKIDMKNPLMKKLADGKEEVLTDVCPFTVFGLFNKGITNKNRILIMEELADLLGVQESVPTSFDGIPVLNNMKSWFFGGEDHRKETDIDNLWMLFECAINLADDYTAENKHSFIEIYDKVINQHGIQWNITFGLYWIRPWDYLTLDNNTRTALTEKLKIKIPRNSAKKMCTGTDYLGLVEMMKEKFDDEDYPVHSFPELSYKAWSGEIETRIGATVSPFDIPTQVEYESYTKSDFLSDVFISEEKYETIKSLLKRKKNLILQGAPGVGKTYVAKRLAYSIMGKKDESKIKMLQFHQSYAYEDFIMGYRPNETGFELKEGPFHQFCKIASENLDEDYFFIIDEINRGNMSKIFGELMMLIESDKRGEEIILTYSDELFYVPENLYIIGMMNTADRSLAIIDYALRRRFCFVELEPAFETEAFKKHLLLQGASEDLINKIKMRIGSLNLEIEKDVNLGKGFRIGHSYFCNYVDTDKWYEEVIKYEIQPLIKEYWFDEEEKAKNYVEDLLR</sequence>
<dbReference type="RefSeq" id="WP_084604301.1">
    <property type="nucleotide sequence ID" value="NZ_FQXR01000018.1"/>
</dbReference>
<dbReference type="EMBL" id="FQXR01000018">
    <property type="protein sequence ID" value="SHI17434.1"/>
    <property type="molecule type" value="Genomic_DNA"/>
</dbReference>
<dbReference type="STRING" id="1123281.SAMN02745180_02576"/>
<dbReference type="SMART" id="SM00382">
    <property type="entry name" value="AAA"/>
    <property type="match status" value="1"/>
</dbReference>
<reference evidence="2 3" key="1">
    <citation type="submission" date="2016-11" db="EMBL/GenBank/DDBJ databases">
        <authorList>
            <person name="Jaros S."/>
            <person name="Januszkiewicz K."/>
            <person name="Wedrychowicz H."/>
        </authorList>
    </citation>
    <scope>NUCLEOTIDE SEQUENCE [LARGE SCALE GENOMIC DNA]</scope>
    <source>
        <strain evidence="2 3">DSM 13106</strain>
    </source>
</reference>
<dbReference type="AlphaFoldDB" id="A0A1M5YZU2"/>
<dbReference type="PANTHER" id="PTHR37291:SF1">
    <property type="entry name" value="TYPE IV METHYL-DIRECTED RESTRICTION ENZYME ECOKMCRB SUBUNIT"/>
    <property type="match status" value="1"/>
</dbReference>
<dbReference type="SUPFAM" id="SSF52540">
    <property type="entry name" value="P-loop containing nucleoside triphosphate hydrolases"/>
    <property type="match status" value="1"/>
</dbReference>
<evidence type="ECO:0000313" key="3">
    <source>
        <dbReference type="Proteomes" id="UP000184389"/>
    </source>
</evidence>
<dbReference type="InterPro" id="IPR052934">
    <property type="entry name" value="Methyl-DNA_Rec/Restrict_Enz"/>
</dbReference>
<dbReference type="PANTHER" id="PTHR37291">
    <property type="entry name" value="5-METHYLCYTOSINE-SPECIFIC RESTRICTION ENZYME B"/>
    <property type="match status" value="1"/>
</dbReference>
<protein>
    <submittedName>
        <fullName evidence="2">5-methylcytosine-specific restriction enzyme B</fullName>
    </submittedName>
</protein>
<dbReference type="CDD" id="cd00009">
    <property type="entry name" value="AAA"/>
    <property type="match status" value="1"/>
</dbReference>
<keyword evidence="3" id="KW-1185">Reference proteome</keyword>
<gene>
    <name evidence="2" type="ORF">SAMN02745180_02576</name>
</gene>
<dbReference type="InterPro" id="IPR011704">
    <property type="entry name" value="ATPase_dyneun-rel_AAA"/>
</dbReference>